<evidence type="ECO:0000259" key="7">
    <source>
        <dbReference type="SMART" id="SM00822"/>
    </source>
</evidence>
<organism evidence="8 9">
    <name type="scientific">bacterium (Candidatus Blackallbacteria) CG17_big_fil_post_rev_8_21_14_2_50_48_46</name>
    <dbReference type="NCBI Taxonomy" id="2014261"/>
    <lineage>
        <taxon>Bacteria</taxon>
        <taxon>Candidatus Blackallbacteria</taxon>
    </lineage>
</organism>
<dbReference type="GO" id="GO:0016491">
    <property type="term" value="F:oxidoreductase activity"/>
    <property type="evidence" value="ECO:0007669"/>
    <property type="project" value="UniProtKB-KW"/>
</dbReference>
<dbReference type="PRINTS" id="PR00081">
    <property type="entry name" value="GDHRDH"/>
</dbReference>
<comment type="subcellular location">
    <subcellularLocation>
        <location evidence="1">Peroxisome</location>
    </subcellularLocation>
</comment>
<dbReference type="PANTHER" id="PTHR42808">
    <property type="entry name" value="HYDROXYSTEROID DEHYDROGENASE-LIKE PROTEIN 2"/>
    <property type="match status" value="1"/>
</dbReference>
<gene>
    <name evidence="8" type="ORF">COW36_04595</name>
</gene>
<evidence type="ECO:0000256" key="1">
    <source>
        <dbReference type="ARBA" id="ARBA00004275"/>
    </source>
</evidence>
<dbReference type="Proteomes" id="UP000231019">
    <property type="component" value="Unassembled WGS sequence"/>
</dbReference>
<name>A0A2M7G8Y5_9BACT</name>
<evidence type="ECO:0000313" key="9">
    <source>
        <dbReference type="Proteomes" id="UP000231019"/>
    </source>
</evidence>
<reference evidence="8 9" key="1">
    <citation type="submission" date="2017-09" db="EMBL/GenBank/DDBJ databases">
        <title>Depth-based differentiation of microbial function through sediment-hosted aquifers and enrichment of novel symbionts in the deep terrestrial subsurface.</title>
        <authorList>
            <person name="Probst A.J."/>
            <person name="Ladd B."/>
            <person name="Jarett J.K."/>
            <person name="Geller-Mcgrath D.E."/>
            <person name="Sieber C.M."/>
            <person name="Emerson J.B."/>
            <person name="Anantharaman K."/>
            <person name="Thomas B.C."/>
            <person name="Malmstrom R."/>
            <person name="Stieglmeier M."/>
            <person name="Klingl A."/>
            <person name="Woyke T."/>
            <person name="Ryan C.M."/>
            <person name="Banfield J.F."/>
        </authorList>
    </citation>
    <scope>NUCLEOTIDE SEQUENCE [LARGE SCALE GENOMIC DNA]</scope>
    <source>
        <strain evidence="8">CG17_big_fil_post_rev_8_21_14_2_50_48_46</strain>
    </source>
</reference>
<dbReference type="SUPFAM" id="SSF51735">
    <property type="entry name" value="NAD(P)-binding Rossmann-fold domains"/>
    <property type="match status" value="1"/>
</dbReference>
<accession>A0A2M7G8Y5</accession>
<dbReference type="PRINTS" id="PR00080">
    <property type="entry name" value="SDRFAMILY"/>
</dbReference>
<dbReference type="NCBIfam" id="NF006133">
    <property type="entry name" value="PRK08278.1"/>
    <property type="match status" value="1"/>
</dbReference>
<feature type="domain" description="Ketoreductase" evidence="7">
    <location>
        <begin position="7"/>
        <end position="199"/>
    </location>
</feature>
<dbReference type="InterPro" id="IPR036291">
    <property type="entry name" value="NAD(P)-bd_dom_sf"/>
</dbReference>
<protein>
    <submittedName>
        <fullName evidence="8">SDR family oxidoreductase</fullName>
    </submittedName>
</protein>
<keyword evidence="4" id="KW-0560">Oxidoreductase</keyword>
<dbReference type="PANTHER" id="PTHR42808:SF4">
    <property type="entry name" value="SHORT CHAIN DEHYDROGENASE"/>
    <property type="match status" value="1"/>
</dbReference>
<dbReference type="InterPro" id="IPR002347">
    <property type="entry name" value="SDR_fam"/>
</dbReference>
<proteinExistence type="inferred from homology"/>
<dbReference type="EMBL" id="PFFQ01000012">
    <property type="protein sequence ID" value="PIW18576.1"/>
    <property type="molecule type" value="Genomic_DNA"/>
</dbReference>
<comment type="caution">
    <text evidence="8">The sequence shown here is derived from an EMBL/GenBank/DDBJ whole genome shotgun (WGS) entry which is preliminary data.</text>
</comment>
<dbReference type="SMART" id="SM00822">
    <property type="entry name" value="PKS_KR"/>
    <property type="match status" value="1"/>
</dbReference>
<dbReference type="FunFam" id="3.40.50.720:FF:000301">
    <property type="entry name" value="Hydroxysteroid dehydrogenase like 2"/>
    <property type="match status" value="1"/>
</dbReference>
<comment type="similarity">
    <text evidence="2 6">Belongs to the short-chain dehydrogenases/reductases (SDR) family.</text>
</comment>
<keyword evidence="3" id="KW-0521">NADP</keyword>
<keyword evidence="5" id="KW-0576">Peroxisome</keyword>
<evidence type="ECO:0000256" key="2">
    <source>
        <dbReference type="ARBA" id="ARBA00006484"/>
    </source>
</evidence>
<evidence type="ECO:0000256" key="5">
    <source>
        <dbReference type="ARBA" id="ARBA00023140"/>
    </source>
</evidence>
<evidence type="ECO:0000256" key="3">
    <source>
        <dbReference type="ARBA" id="ARBA00022857"/>
    </source>
</evidence>
<dbReference type="Gene3D" id="3.40.50.720">
    <property type="entry name" value="NAD(P)-binding Rossmann-like Domain"/>
    <property type="match status" value="1"/>
</dbReference>
<evidence type="ECO:0000256" key="4">
    <source>
        <dbReference type="ARBA" id="ARBA00023002"/>
    </source>
</evidence>
<dbReference type="InterPro" id="IPR051935">
    <property type="entry name" value="HSDL2"/>
</dbReference>
<dbReference type="InterPro" id="IPR057326">
    <property type="entry name" value="KR_dom"/>
</dbReference>
<evidence type="ECO:0000256" key="6">
    <source>
        <dbReference type="RuleBase" id="RU000363"/>
    </source>
</evidence>
<evidence type="ECO:0000313" key="8">
    <source>
        <dbReference type="EMBL" id="PIW18576.1"/>
    </source>
</evidence>
<sequence>MKKLQDKVAIITGSTRGIGREIALTLAKEGCNIVVTGKTAEPDPKLPGTIYTVAEEIEALGVKALPVQCNVRELEDIQAMVEKTQATFGRIDILINNAGALWWRPLMETPPKRFDLVMDINARASFFAAQAVLPSMIAQKSGMIINMSPPIDLDHVPNRIAYMISKYGMTMLALGLAEEMREHGIGACSLWPVTLIESQATINWGLGDRKLWRKASIMADAVLEIVSQDPLTYSGQALLDEPLLRGAGVTDFEQYACVPGSEMPDLNEMWEHAKS</sequence>
<dbReference type="AlphaFoldDB" id="A0A2M7G8Y5"/>
<dbReference type="Pfam" id="PF00106">
    <property type="entry name" value="adh_short"/>
    <property type="match status" value="1"/>
</dbReference>